<accession>A0A517T2X6</accession>
<protein>
    <recommendedName>
        <fullName evidence="3">Sulfatase</fullName>
    </recommendedName>
</protein>
<dbReference type="PANTHER" id="PTHR43737">
    <property type="entry name" value="BLL7424 PROTEIN"/>
    <property type="match status" value="1"/>
</dbReference>
<dbReference type="InterPro" id="IPR006311">
    <property type="entry name" value="TAT_signal"/>
</dbReference>
<evidence type="ECO:0000313" key="2">
    <source>
        <dbReference type="Proteomes" id="UP000315003"/>
    </source>
</evidence>
<dbReference type="InterPro" id="IPR017850">
    <property type="entry name" value="Alkaline_phosphatase_core_sf"/>
</dbReference>
<dbReference type="InterPro" id="IPR010869">
    <property type="entry name" value="DUF1501"/>
</dbReference>
<dbReference type="Pfam" id="PF07394">
    <property type="entry name" value="DUF1501"/>
    <property type="match status" value="1"/>
</dbReference>
<evidence type="ECO:0000313" key="1">
    <source>
        <dbReference type="EMBL" id="QDT62716.1"/>
    </source>
</evidence>
<dbReference type="SUPFAM" id="SSF53649">
    <property type="entry name" value="Alkaline phosphatase-like"/>
    <property type="match status" value="1"/>
</dbReference>
<dbReference type="Proteomes" id="UP000315003">
    <property type="component" value="Chromosome"/>
</dbReference>
<proteinExistence type="predicted"/>
<keyword evidence="2" id="KW-1185">Reference proteome</keyword>
<dbReference type="PROSITE" id="PS51318">
    <property type="entry name" value="TAT"/>
    <property type="match status" value="1"/>
</dbReference>
<evidence type="ECO:0008006" key="3">
    <source>
        <dbReference type="Google" id="ProtNLM"/>
    </source>
</evidence>
<sequence>MTGNLAMKQCHRFSDNLSRRQMLTASGCGFGAVAFQAFAQQIAAAAGNADSVHHPAKAKRVIFLFMHGGVSQVDSFDPKPKLSEFDGQDLPFKGLDNLDVALKHRAGNGKVLDTTWKFKQHGESGAWISELWPHLAKHADDLCFIKSMHTRGTSHGQAVAMIHTGNDNLLRPSVGAWVSYGLGTENENLPAFVSITPPAGHGGTRNFGSAFLPAQHQATTLGHSASKADDATIEYLQNHGVDKSDQQRQLALLQQMNQRHYSQTKDAQVDGVIQSYEMAFRMQGVAPELIDISGESKATREQYGVDQKETAEFAHRCLLARRFSEAGVRFVQVSTRYVWDQHSNLVAGHTKNALSVDQPIAALLADLKQRGLMDDTLVVWGTEFGRTPVVQGKNGRDHNPAGFTVWLSGAGVKPGYSHGATDDFGYYAVENKVHMHDLHATILHLLGIDHERLTYRYAGRDFRLTDVYGEVVNEILS</sequence>
<reference evidence="1 2" key="1">
    <citation type="submission" date="2019-02" db="EMBL/GenBank/DDBJ databases">
        <title>Deep-cultivation of Planctomycetes and their phenomic and genomic characterization uncovers novel biology.</title>
        <authorList>
            <person name="Wiegand S."/>
            <person name="Jogler M."/>
            <person name="Boedeker C."/>
            <person name="Pinto D."/>
            <person name="Vollmers J."/>
            <person name="Rivas-Marin E."/>
            <person name="Kohn T."/>
            <person name="Peeters S.H."/>
            <person name="Heuer A."/>
            <person name="Rast P."/>
            <person name="Oberbeckmann S."/>
            <person name="Bunk B."/>
            <person name="Jeske O."/>
            <person name="Meyerdierks A."/>
            <person name="Storesund J.E."/>
            <person name="Kallscheuer N."/>
            <person name="Luecker S."/>
            <person name="Lage O.M."/>
            <person name="Pohl T."/>
            <person name="Merkel B.J."/>
            <person name="Hornburger P."/>
            <person name="Mueller R.-W."/>
            <person name="Bruemmer F."/>
            <person name="Labrenz M."/>
            <person name="Spormann A.M."/>
            <person name="Op den Camp H."/>
            <person name="Overmann J."/>
            <person name="Amann R."/>
            <person name="Jetten M.S.M."/>
            <person name="Mascher T."/>
            <person name="Medema M.H."/>
            <person name="Devos D.P."/>
            <person name="Kaster A.-K."/>
            <person name="Ovreas L."/>
            <person name="Rohde M."/>
            <person name="Galperin M.Y."/>
            <person name="Jogler C."/>
        </authorList>
    </citation>
    <scope>NUCLEOTIDE SEQUENCE [LARGE SCALE GENOMIC DNA]</scope>
    <source>
        <strain evidence="1 2">SV_7m_r</strain>
    </source>
</reference>
<dbReference type="AlphaFoldDB" id="A0A517T2X6"/>
<organism evidence="1 2">
    <name type="scientific">Stieleria bergensis</name>
    <dbReference type="NCBI Taxonomy" id="2528025"/>
    <lineage>
        <taxon>Bacteria</taxon>
        <taxon>Pseudomonadati</taxon>
        <taxon>Planctomycetota</taxon>
        <taxon>Planctomycetia</taxon>
        <taxon>Pirellulales</taxon>
        <taxon>Pirellulaceae</taxon>
        <taxon>Stieleria</taxon>
    </lineage>
</organism>
<dbReference type="Gene3D" id="3.40.720.10">
    <property type="entry name" value="Alkaline Phosphatase, subunit A"/>
    <property type="match status" value="1"/>
</dbReference>
<dbReference type="PANTHER" id="PTHR43737:SF1">
    <property type="entry name" value="DUF1501 DOMAIN-CONTAINING PROTEIN"/>
    <property type="match status" value="1"/>
</dbReference>
<name>A0A517T2X6_9BACT</name>
<dbReference type="EMBL" id="CP036272">
    <property type="protein sequence ID" value="QDT62716.1"/>
    <property type="molecule type" value="Genomic_DNA"/>
</dbReference>
<gene>
    <name evidence="1" type="ORF">SV7mr_52670</name>
</gene>